<dbReference type="InterPro" id="IPR006028">
    <property type="entry name" value="GABAA/Glycine_rcpt"/>
</dbReference>
<evidence type="ECO:0000259" key="13">
    <source>
        <dbReference type="Pfam" id="PF02932"/>
    </source>
</evidence>
<dbReference type="InterPro" id="IPR018000">
    <property type="entry name" value="Neurotransmitter_ion_chnl_CS"/>
</dbReference>
<dbReference type="CDD" id="cd19049">
    <property type="entry name" value="LGIC_TM_anion"/>
    <property type="match status" value="1"/>
</dbReference>
<comment type="similarity">
    <text evidence="11">Belongs to the ligand-gated ion channel (TC 1.A.9) family.</text>
</comment>
<comment type="caution">
    <text evidence="11">Lacks conserved residue(s) required for the propagation of feature annotation.</text>
</comment>
<dbReference type="SUPFAM" id="SSF63712">
    <property type="entry name" value="Nicotinic receptor ligand binding domain-like"/>
    <property type="match status" value="1"/>
</dbReference>
<reference evidence="14 15" key="1">
    <citation type="submission" date="2024-04" db="EMBL/GenBank/DDBJ databases">
        <authorList>
            <person name="Rising A."/>
            <person name="Reimegard J."/>
            <person name="Sonavane S."/>
            <person name="Akerstrom W."/>
            <person name="Nylinder S."/>
            <person name="Hedman E."/>
            <person name="Kallberg Y."/>
        </authorList>
    </citation>
    <scope>NUCLEOTIDE SEQUENCE [LARGE SCALE GENOMIC DNA]</scope>
</reference>
<sequence length="471" mass="53954">MTSKALFGASADCPDVSVRESASGEHKDFCPRECPTEKQNLDGILLCLVIFLLSFTESNGVHLSETSFKLLLTERSYDPLERPQIQNGTAVAMKVQVEIGYMGDIDTKKMTFEIHATFRQWWMDERLTYNSSMGSKVVGLKSLRDLIWTPTLFFINEKDSKLVVSTRDNIYIQIDPDGNVYYALRLQLVLSCPMNLKHYPFDKQSCRIRVSSWSYDMNALILRWHDECVTFLESVELPEHFLDKDDVICKAFNLTYETSGHFSGLVAHLRFRREIPYYLMEVYLPISLLVIGSWLSFWLDVYAVPARTALGITTILTIITSSRGIKESIPRVSYVKAVDVWIETCTWLVFCALLEFPFVNFIARKGKENDALAAQNNQRIVASNKLFQVVRQPSATHKVSASYTNGPLIRQFGDRVTDRPIEELTPPPDDCCHLYSKLTEQTAKSIDRVCRILFPCAFVVFNLIYWFSWAP</sequence>
<evidence type="ECO:0000259" key="12">
    <source>
        <dbReference type="Pfam" id="PF02931"/>
    </source>
</evidence>
<dbReference type="Proteomes" id="UP001497382">
    <property type="component" value="Unassembled WGS sequence"/>
</dbReference>
<dbReference type="InterPro" id="IPR006202">
    <property type="entry name" value="Neur_chan_lig-bd"/>
</dbReference>
<dbReference type="InterPro" id="IPR036719">
    <property type="entry name" value="Neuro-gated_channel_TM_sf"/>
</dbReference>
<dbReference type="NCBIfam" id="TIGR00860">
    <property type="entry name" value="LIC"/>
    <property type="match status" value="1"/>
</dbReference>
<comment type="caution">
    <text evidence="14">The sequence shown here is derived from an EMBL/GenBank/DDBJ whole genome shotgun (WGS) entry which is preliminary data.</text>
</comment>
<proteinExistence type="inferred from homology"/>
<dbReference type="GO" id="GO:0005886">
    <property type="term" value="C:plasma membrane"/>
    <property type="evidence" value="ECO:0007669"/>
    <property type="project" value="UniProtKB-SubCell"/>
</dbReference>
<protein>
    <submittedName>
        <fullName evidence="14">Uncharacterized protein</fullName>
    </submittedName>
</protein>
<evidence type="ECO:0000256" key="4">
    <source>
        <dbReference type="ARBA" id="ARBA00022475"/>
    </source>
</evidence>
<organism evidence="14 15">
    <name type="scientific">Larinioides sclopetarius</name>
    <dbReference type="NCBI Taxonomy" id="280406"/>
    <lineage>
        <taxon>Eukaryota</taxon>
        <taxon>Metazoa</taxon>
        <taxon>Ecdysozoa</taxon>
        <taxon>Arthropoda</taxon>
        <taxon>Chelicerata</taxon>
        <taxon>Arachnida</taxon>
        <taxon>Araneae</taxon>
        <taxon>Araneomorphae</taxon>
        <taxon>Entelegynae</taxon>
        <taxon>Araneoidea</taxon>
        <taxon>Araneidae</taxon>
        <taxon>Larinioides</taxon>
    </lineage>
</organism>
<keyword evidence="9 11" id="KW-0472">Membrane</keyword>
<dbReference type="InterPro" id="IPR006029">
    <property type="entry name" value="Neurotrans-gated_channel_TM"/>
</dbReference>
<evidence type="ECO:0000256" key="3">
    <source>
        <dbReference type="ARBA" id="ARBA00022448"/>
    </source>
</evidence>
<keyword evidence="10 11" id="KW-0407">Ion channel</keyword>
<keyword evidence="7 11" id="KW-1133">Transmembrane helix</keyword>
<feature type="transmembrane region" description="Helical" evidence="11">
    <location>
        <begin position="301"/>
        <end position="321"/>
    </location>
</feature>
<keyword evidence="6" id="KW-0732">Signal</keyword>
<evidence type="ECO:0000256" key="7">
    <source>
        <dbReference type="ARBA" id="ARBA00022989"/>
    </source>
</evidence>
<dbReference type="SUPFAM" id="SSF90112">
    <property type="entry name" value="Neurotransmitter-gated ion-channel transmembrane pore"/>
    <property type="match status" value="1"/>
</dbReference>
<evidence type="ECO:0000256" key="2">
    <source>
        <dbReference type="ARBA" id="ARBA00004236"/>
    </source>
</evidence>
<dbReference type="Gene3D" id="2.70.170.10">
    <property type="entry name" value="Neurotransmitter-gated ion-channel ligand-binding domain"/>
    <property type="match status" value="1"/>
</dbReference>
<keyword evidence="4" id="KW-1003">Cell membrane</keyword>
<dbReference type="Gene3D" id="1.20.58.390">
    <property type="entry name" value="Neurotransmitter-gated ion-channel transmembrane domain"/>
    <property type="match status" value="1"/>
</dbReference>
<dbReference type="InterPro" id="IPR038050">
    <property type="entry name" value="Neuro_actylchol_rec"/>
</dbReference>
<evidence type="ECO:0000256" key="11">
    <source>
        <dbReference type="RuleBase" id="RU000687"/>
    </source>
</evidence>
<feature type="transmembrane region" description="Helical" evidence="11">
    <location>
        <begin position="452"/>
        <end position="469"/>
    </location>
</feature>
<comment type="subcellular location">
    <subcellularLocation>
        <location evidence="2">Cell membrane</location>
    </subcellularLocation>
    <subcellularLocation>
        <location evidence="1">Membrane</location>
        <topology evidence="1">Multi-pass membrane protein</topology>
    </subcellularLocation>
</comment>
<evidence type="ECO:0000313" key="14">
    <source>
        <dbReference type="EMBL" id="CAL1277128.1"/>
    </source>
</evidence>
<dbReference type="GO" id="GO:0005254">
    <property type="term" value="F:chloride channel activity"/>
    <property type="evidence" value="ECO:0007669"/>
    <property type="project" value="UniProtKB-ARBA"/>
</dbReference>
<accession>A0AAV2A3A5</accession>
<evidence type="ECO:0000256" key="1">
    <source>
        <dbReference type="ARBA" id="ARBA00004141"/>
    </source>
</evidence>
<keyword evidence="5 11" id="KW-0812">Transmembrane</keyword>
<dbReference type="InterPro" id="IPR036734">
    <property type="entry name" value="Neur_chan_lig-bd_sf"/>
</dbReference>
<dbReference type="GO" id="GO:0004888">
    <property type="term" value="F:transmembrane signaling receptor activity"/>
    <property type="evidence" value="ECO:0007669"/>
    <property type="project" value="InterPro"/>
</dbReference>
<feature type="domain" description="Neurotransmitter-gated ion-channel ligand-binding" evidence="12">
    <location>
        <begin position="72"/>
        <end position="273"/>
    </location>
</feature>
<dbReference type="Pfam" id="PF02932">
    <property type="entry name" value="Neur_chan_memb"/>
    <property type="match status" value="1"/>
</dbReference>
<dbReference type="PANTHER" id="PTHR18945">
    <property type="entry name" value="NEUROTRANSMITTER GATED ION CHANNEL"/>
    <property type="match status" value="1"/>
</dbReference>
<dbReference type="AlphaFoldDB" id="A0AAV2A3A5"/>
<evidence type="ECO:0000256" key="8">
    <source>
        <dbReference type="ARBA" id="ARBA00023065"/>
    </source>
</evidence>
<gene>
    <name evidence="14" type="ORF">LARSCL_LOCUS9033</name>
</gene>
<evidence type="ECO:0000256" key="5">
    <source>
        <dbReference type="ARBA" id="ARBA00022692"/>
    </source>
</evidence>
<dbReference type="CDD" id="cd18987">
    <property type="entry name" value="LGIC_ECD_anion"/>
    <property type="match status" value="1"/>
</dbReference>
<dbReference type="InterPro" id="IPR006201">
    <property type="entry name" value="Neur_channel"/>
</dbReference>
<keyword evidence="3 11" id="KW-0813">Transport</keyword>
<evidence type="ECO:0000256" key="6">
    <source>
        <dbReference type="ARBA" id="ARBA00022729"/>
    </source>
</evidence>
<dbReference type="Pfam" id="PF02931">
    <property type="entry name" value="Neur_chan_LBD"/>
    <property type="match status" value="1"/>
</dbReference>
<keyword evidence="8 11" id="KW-0406">Ion transport</keyword>
<feature type="transmembrane region" description="Helical" evidence="11">
    <location>
        <begin position="277"/>
        <end position="295"/>
    </location>
</feature>
<evidence type="ECO:0000313" key="15">
    <source>
        <dbReference type="Proteomes" id="UP001497382"/>
    </source>
</evidence>
<keyword evidence="15" id="KW-1185">Reference proteome</keyword>
<dbReference type="EMBL" id="CAXIEN010000099">
    <property type="protein sequence ID" value="CAL1277128.1"/>
    <property type="molecule type" value="Genomic_DNA"/>
</dbReference>
<dbReference type="PRINTS" id="PR00252">
    <property type="entry name" value="NRIONCHANNEL"/>
</dbReference>
<evidence type="ECO:0000256" key="9">
    <source>
        <dbReference type="ARBA" id="ARBA00023136"/>
    </source>
</evidence>
<evidence type="ECO:0000256" key="10">
    <source>
        <dbReference type="ARBA" id="ARBA00023303"/>
    </source>
</evidence>
<dbReference type="PRINTS" id="PR00253">
    <property type="entry name" value="GABAARECEPTR"/>
</dbReference>
<dbReference type="GO" id="GO:0005230">
    <property type="term" value="F:extracellular ligand-gated monoatomic ion channel activity"/>
    <property type="evidence" value="ECO:0007669"/>
    <property type="project" value="InterPro"/>
</dbReference>
<feature type="domain" description="Neurotransmitter-gated ion-channel transmembrane" evidence="13">
    <location>
        <begin position="282"/>
        <end position="398"/>
    </location>
</feature>
<dbReference type="PROSITE" id="PS00236">
    <property type="entry name" value="NEUROTR_ION_CHANNEL"/>
    <property type="match status" value="1"/>
</dbReference>
<name>A0AAV2A3A5_9ARAC</name>
<dbReference type="GO" id="GO:0099095">
    <property type="term" value="F:ligand-gated monoatomic anion channel activity"/>
    <property type="evidence" value="ECO:0007669"/>
    <property type="project" value="UniProtKB-ARBA"/>
</dbReference>